<keyword evidence="3" id="KW-1185">Reference proteome</keyword>
<organism evidence="2 3">
    <name type="scientific">Lentinus tigrinus ALCF2SS1-6</name>
    <dbReference type="NCBI Taxonomy" id="1328759"/>
    <lineage>
        <taxon>Eukaryota</taxon>
        <taxon>Fungi</taxon>
        <taxon>Dikarya</taxon>
        <taxon>Basidiomycota</taxon>
        <taxon>Agaricomycotina</taxon>
        <taxon>Agaricomycetes</taxon>
        <taxon>Polyporales</taxon>
        <taxon>Polyporaceae</taxon>
        <taxon>Lentinus</taxon>
    </lineage>
</organism>
<dbReference type="Proteomes" id="UP000313359">
    <property type="component" value="Unassembled WGS sequence"/>
</dbReference>
<dbReference type="AlphaFoldDB" id="A0A5C2RQ60"/>
<name>A0A5C2RQ60_9APHY</name>
<evidence type="ECO:0000313" key="3">
    <source>
        <dbReference type="Proteomes" id="UP000313359"/>
    </source>
</evidence>
<dbReference type="PANTHER" id="PTHR48472:SF1">
    <property type="entry name" value="TC1-LIKE TRANSPOSASE DDE DOMAIN-CONTAINING PROTEIN"/>
    <property type="match status" value="1"/>
</dbReference>
<protein>
    <recommendedName>
        <fullName evidence="1">Winged helix-turn helix domain-containing protein</fullName>
    </recommendedName>
</protein>
<feature type="non-terminal residue" evidence="2">
    <location>
        <position position="142"/>
    </location>
</feature>
<evidence type="ECO:0000259" key="1">
    <source>
        <dbReference type="Pfam" id="PF13592"/>
    </source>
</evidence>
<feature type="non-terminal residue" evidence="2">
    <location>
        <position position="1"/>
    </location>
</feature>
<proteinExistence type="predicted"/>
<dbReference type="SUPFAM" id="SSF46689">
    <property type="entry name" value="Homeodomain-like"/>
    <property type="match status" value="1"/>
</dbReference>
<accession>A0A5C2RQ60</accession>
<dbReference type="Pfam" id="PF13592">
    <property type="entry name" value="HTH_33"/>
    <property type="match status" value="1"/>
</dbReference>
<evidence type="ECO:0000313" key="2">
    <source>
        <dbReference type="EMBL" id="RPD53271.1"/>
    </source>
</evidence>
<dbReference type="PANTHER" id="PTHR48472">
    <property type="entry name" value="TC1-LIKE TRANSPOSASE DDE DOMAIN-CONTAINING PROTEIN"/>
    <property type="match status" value="1"/>
</dbReference>
<feature type="domain" description="Winged helix-turn helix" evidence="1">
    <location>
        <begin position="80"/>
        <end position="131"/>
    </location>
</feature>
<dbReference type="OrthoDB" id="2750228at2759"/>
<dbReference type="InterPro" id="IPR025959">
    <property type="entry name" value="Winged_HTH_dom"/>
</dbReference>
<reference evidence="2" key="1">
    <citation type="journal article" date="2018" name="Genome Biol. Evol.">
        <title>Genomics and development of Lentinus tigrinus, a white-rot wood-decaying mushroom with dimorphic fruiting bodies.</title>
        <authorList>
            <person name="Wu B."/>
            <person name="Xu Z."/>
            <person name="Knudson A."/>
            <person name="Carlson A."/>
            <person name="Chen N."/>
            <person name="Kovaka S."/>
            <person name="LaButti K."/>
            <person name="Lipzen A."/>
            <person name="Pennachio C."/>
            <person name="Riley R."/>
            <person name="Schakwitz W."/>
            <person name="Umezawa K."/>
            <person name="Ohm R.A."/>
            <person name="Grigoriev I.V."/>
            <person name="Nagy L.G."/>
            <person name="Gibbons J."/>
            <person name="Hibbett D."/>
        </authorList>
    </citation>
    <scope>NUCLEOTIDE SEQUENCE [LARGE SCALE GENOMIC DNA]</scope>
    <source>
        <strain evidence="2">ALCF2SS1-6</strain>
    </source>
</reference>
<dbReference type="EMBL" id="ML122325">
    <property type="protein sequence ID" value="RPD53271.1"/>
    <property type="molecule type" value="Genomic_DNA"/>
</dbReference>
<sequence>SREVKERAYALILAGFDTQDIAFVLGVSDRSIRRWMAHVKRHGDVEAGSSLRGLGRRRVLSTAVLEEVRDLVRSSPSVYLDEIVSWLAVYHGQQISVATIHRNLVSLGITYKKLRRTAAQRDEITRAQWLADISSRFVAQQL</sequence>
<gene>
    <name evidence="2" type="ORF">L227DRAFT_482146</name>
</gene>
<dbReference type="InterPro" id="IPR009057">
    <property type="entry name" value="Homeodomain-like_sf"/>
</dbReference>